<dbReference type="AlphaFoldDB" id="A0A0F9YRC6"/>
<dbReference type="EMBL" id="JPQZ01000031">
    <property type="protein sequence ID" value="KKO75132.1"/>
    <property type="molecule type" value="Genomic_DNA"/>
</dbReference>
<protein>
    <submittedName>
        <fullName evidence="2">Uncharacterized protein</fullName>
    </submittedName>
</protein>
<name>A0A0F9YRC6_9MICR</name>
<evidence type="ECO:0000313" key="2">
    <source>
        <dbReference type="EMBL" id="KKO75132.1"/>
    </source>
</evidence>
<keyword evidence="1" id="KW-0732">Signal</keyword>
<evidence type="ECO:0000313" key="3">
    <source>
        <dbReference type="Proteomes" id="UP000034350"/>
    </source>
</evidence>
<gene>
    <name evidence="2" type="ORF">AAJ76_3100031336</name>
</gene>
<feature type="signal peptide" evidence="1">
    <location>
        <begin position="1"/>
        <end position="19"/>
    </location>
</feature>
<dbReference type="RefSeq" id="XP_024330874.1">
    <property type="nucleotide sequence ID" value="XM_024475146.1"/>
</dbReference>
<dbReference type="Proteomes" id="UP000034350">
    <property type="component" value="Unassembled WGS sequence"/>
</dbReference>
<organism evidence="2 3">
    <name type="scientific">Vairimorpha ceranae</name>
    <dbReference type="NCBI Taxonomy" id="40302"/>
    <lineage>
        <taxon>Eukaryota</taxon>
        <taxon>Fungi</taxon>
        <taxon>Fungi incertae sedis</taxon>
        <taxon>Microsporidia</taxon>
        <taxon>Nosematidae</taxon>
        <taxon>Vairimorpha</taxon>
    </lineage>
</organism>
<reference evidence="2 3" key="1">
    <citation type="journal article" date="2015" name="Environ. Microbiol.">
        <title>Genome analyses suggest the presence of polyploidy and recent human-driven expansions in eight global populations of the honeybee pathogen Nosema ceranae.</title>
        <authorList>
            <person name="Pelin A."/>
            <person name="Selman M."/>
            <person name="Aris-Brosou S."/>
            <person name="Farinelli L."/>
            <person name="Corradi N."/>
        </authorList>
    </citation>
    <scope>NUCLEOTIDE SEQUENCE [LARGE SCALE GENOMIC DNA]</scope>
    <source>
        <strain evidence="2 3">PA08 1199</strain>
    </source>
</reference>
<feature type="chain" id="PRO_5002530560" evidence="1">
    <location>
        <begin position="20"/>
        <end position="254"/>
    </location>
</feature>
<evidence type="ECO:0000256" key="1">
    <source>
        <dbReference type="SAM" id="SignalP"/>
    </source>
</evidence>
<dbReference type="VEuPathDB" id="MicrosporidiaDB:G9O61_00g020610"/>
<sequence>MKIIAFLFINVLGFELQAAFYSNEISKYFNLFDLDLDEGIEGLQMTKVIDYMIEGEIIKKWESYHLSRYISTGDYNEKKILKKKAHNIASVIFDKFVTEFIFLANGKLIETEDLPILRMLFRMINCRKNNWKCIDKLNSAIKIHEEYGNWSYINPYDSISNKKKNLIKFRDACNELKHYEDQPILALTKLAICFYIKDDPKISDEDLNSFLNQNDDLIFECSEKIKNSFLNVYHFSGDTALFEGKYVGFIHYLH</sequence>
<keyword evidence="3" id="KW-1185">Reference proteome</keyword>
<accession>A0A0F9YRC6</accession>
<dbReference type="VEuPathDB" id="MicrosporidiaDB:NCER_102145"/>
<dbReference type="VEuPathDB" id="MicrosporidiaDB:AAJ76_3100031336"/>
<comment type="caution">
    <text evidence="2">The sequence shown here is derived from an EMBL/GenBank/DDBJ whole genome shotgun (WGS) entry which is preliminary data.</text>
</comment>
<proteinExistence type="predicted"/>
<dbReference type="GeneID" id="36320079"/>